<dbReference type="Pfam" id="PF00701">
    <property type="entry name" value="DHDPS"/>
    <property type="match status" value="1"/>
</dbReference>
<protein>
    <recommendedName>
        <fullName evidence="3">Dihydrodipicolinate synthase</fullName>
    </recommendedName>
</protein>
<evidence type="ECO:0000313" key="2">
    <source>
        <dbReference type="EMBL" id="SVD57526.1"/>
    </source>
</evidence>
<name>A0A382WF39_9ZZZZ</name>
<dbReference type="AlphaFoldDB" id="A0A382WF39"/>
<dbReference type="CDD" id="cd00408">
    <property type="entry name" value="DHDPS-like"/>
    <property type="match status" value="1"/>
</dbReference>
<dbReference type="PANTHER" id="PTHR12128">
    <property type="entry name" value="DIHYDRODIPICOLINATE SYNTHASE"/>
    <property type="match status" value="1"/>
</dbReference>
<keyword evidence="1" id="KW-0456">Lyase</keyword>
<dbReference type="PIRSF" id="PIRSF001365">
    <property type="entry name" value="DHDPS"/>
    <property type="match status" value="1"/>
</dbReference>
<dbReference type="InterPro" id="IPR002220">
    <property type="entry name" value="DapA-like"/>
</dbReference>
<dbReference type="PRINTS" id="PR00146">
    <property type="entry name" value="DHPICSNTHASE"/>
</dbReference>
<dbReference type="GO" id="GO:0008840">
    <property type="term" value="F:4-hydroxy-tetrahydrodipicolinate synthase activity"/>
    <property type="evidence" value="ECO:0007669"/>
    <property type="project" value="TreeGrafter"/>
</dbReference>
<organism evidence="2">
    <name type="scientific">marine metagenome</name>
    <dbReference type="NCBI Taxonomy" id="408172"/>
    <lineage>
        <taxon>unclassified sequences</taxon>
        <taxon>metagenomes</taxon>
        <taxon>ecological metagenomes</taxon>
    </lineage>
</organism>
<dbReference type="Gene3D" id="3.20.20.70">
    <property type="entry name" value="Aldolase class I"/>
    <property type="match status" value="1"/>
</dbReference>
<gene>
    <name evidence="2" type="ORF">METZ01_LOCUS410380</name>
</gene>
<evidence type="ECO:0008006" key="3">
    <source>
        <dbReference type="Google" id="ProtNLM"/>
    </source>
</evidence>
<reference evidence="2" key="1">
    <citation type="submission" date="2018-05" db="EMBL/GenBank/DDBJ databases">
        <authorList>
            <person name="Lanie J.A."/>
            <person name="Ng W.-L."/>
            <person name="Kazmierczak K.M."/>
            <person name="Andrzejewski T.M."/>
            <person name="Davidsen T.M."/>
            <person name="Wayne K.J."/>
            <person name="Tettelin H."/>
            <person name="Glass J.I."/>
            <person name="Rusch D."/>
            <person name="Podicherti R."/>
            <person name="Tsui H.-C.T."/>
            <person name="Winkler M.E."/>
        </authorList>
    </citation>
    <scope>NUCLEOTIDE SEQUENCE</scope>
</reference>
<dbReference type="SMART" id="SM01130">
    <property type="entry name" value="DHDPS"/>
    <property type="match status" value="1"/>
</dbReference>
<dbReference type="SUPFAM" id="SSF51569">
    <property type="entry name" value="Aldolase"/>
    <property type="match status" value="1"/>
</dbReference>
<evidence type="ECO:0000256" key="1">
    <source>
        <dbReference type="ARBA" id="ARBA00023239"/>
    </source>
</evidence>
<dbReference type="PANTHER" id="PTHR12128:SF66">
    <property type="entry name" value="4-HYDROXY-2-OXOGLUTARATE ALDOLASE, MITOCHONDRIAL"/>
    <property type="match status" value="1"/>
</dbReference>
<sequence>KSLCVNLHLAENLNLTLEERKQLAKASVEITAGRTPVIIHVSTPGTDQAVELAHHAEEIGADCVMAIPPYYWKPPQEGIYEHFAAIMSATELPFIAYNSPLFMDGVGVSTETLVRLLERFPQFIGMKDASHNWEVYLELGRASRKIKHDFGLFVGTEWVIPSLTLGGNACMSVFGGIAPRFVQSLYQATMEGDLKDALELQYKYSELWQIAKVDYPAPTKAMWEIMGRPVGNPRLPQRPVSAESKNNMQATLDRLGLLHSEPQGW</sequence>
<dbReference type="InterPro" id="IPR013785">
    <property type="entry name" value="Aldolase_TIM"/>
</dbReference>
<proteinExistence type="predicted"/>
<feature type="non-terminal residue" evidence="2">
    <location>
        <position position="1"/>
    </location>
</feature>
<accession>A0A382WF39</accession>
<dbReference type="EMBL" id="UINC01159442">
    <property type="protein sequence ID" value="SVD57526.1"/>
    <property type="molecule type" value="Genomic_DNA"/>
</dbReference>